<keyword evidence="2" id="KW-0732">Signal</keyword>
<feature type="chain" id="PRO_5035254759" evidence="2">
    <location>
        <begin position="17"/>
        <end position="134"/>
    </location>
</feature>
<dbReference type="AlphaFoldDB" id="A0A8J2PE78"/>
<dbReference type="Proteomes" id="UP000708208">
    <property type="component" value="Unassembled WGS sequence"/>
</dbReference>
<proteinExistence type="predicted"/>
<comment type="caution">
    <text evidence="3">The sequence shown here is derived from an EMBL/GenBank/DDBJ whole genome shotgun (WGS) entry which is preliminary data.</text>
</comment>
<feature type="compositionally biased region" description="Polar residues" evidence="1">
    <location>
        <begin position="29"/>
        <end position="45"/>
    </location>
</feature>
<sequence>MRSSFYFLAGLLFIFGEDFEFQAFANPIQGSDESFLSPGSRSSVRQPREVLEATTLSGILNEPEPEPESEPEPRSEPEPEPESEPEPAANDYISLENSDESQIKQQSKDPEALKAANSALDSIMTNLKARADEG</sequence>
<feature type="region of interest" description="Disordered" evidence="1">
    <location>
        <begin position="29"/>
        <end position="113"/>
    </location>
</feature>
<organism evidence="3 4">
    <name type="scientific">Allacma fusca</name>
    <dbReference type="NCBI Taxonomy" id="39272"/>
    <lineage>
        <taxon>Eukaryota</taxon>
        <taxon>Metazoa</taxon>
        <taxon>Ecdysozoa</taxon>
        <taxon>Arthropoda</taxon>
        <taxon>Hexapoda</taxon>
        <taxon>Collembola</taxon>
        <taxon>Symphypleona</taxon>
        <taxon>Sminthuridae</taxon>
        <taxon>Allacma</taxon>
    </lineage>
</organism>
<feature type="signal peptide" evidence="2">
    <location>
        <begin position="1"/>
        <end position="16"/>
    </location>
</feature>
<evidence type="ECO:0000256" key="2">
    <source>
        <dbReference type="SAM" id="SignalP"/>
    </source>
</evidence>
<reference evidence="3" key="1">
    <citation type="submission" date="2021-06" db="EMBL/GenBank/DDBJ databases">
        <authorList>
            <person name="Hodson N. C."/>
            <person name="Mongue J. A."/>
            <person name="Jaron S. K."/>
        </authorList>
    </citation>
    <scope>NUCLEOTIDE SEQUENCE</scope>
</reference>
<accession>A0A8J2PE78</accession>
<keyword evidence="4" id="KW-1185">Reference proteome</keyword>
<protein>
    <submittedName>
        <fullName evidence="3">Uncharacterized protein</fullName>
    </submittedName>
</protein>
<evidence type="ECO:0000313" key="3">
    <source>
        <dbReference type="EMBL" id="CAG7825747.1"/>
    </source>
</evidence>
<evidence type="ECO:0000313" key="4">
    <source>
        <dbReference type="Proteomes" id="UP000708208"/>
    </source>
</evidence>
<dbReference type="EMBL" id="CAJVCH010537386">
    <property type="protein sequence ID" value="CAG7825747.1"/>
    <property type="molecule type" value="Genomic_DNA"/>
</dbReference>
<gene>
    <name evidence="3" type="ORF">AFUS01_LOCUS35840</name>
</gene>
<name>A0A8J2PE78_9HEXA</name>
<evidence type="ECO:0000256" key="1">
    <source>
        <dbReference type="SAM" id="MobiDB-lite"/>
    </source>
</evidence>